<name>A0A124FYQ1_9BACT</name>
<dbReference type="EMBL" id="LGGP01000028">
    <property type="protein sequence ID" value="KUK81877.1"/>
    <property type="molecule type" value="Genomic_DNA"/>
</dbReference>
<dbReference type="GO" id="GO:0000272">
    <property type="term" value="P:polysaccharide catabolic process"/>
    <property type="evidence" value="ECO:0007669"/>
    <property type="project" value="InterPro"/>
</dbReference>
<accession>A0A124FYQ1</accession>
<dbReference type="PATRIC" id="fig|1184387.3.peg.593"/>
<dbReference type="InterPro" id="IPR036439">
    <property type="entry name" value="Dockerin_dom_sf"/>
</dbReference>
<comment type="caution">
    <text evidence="1">The sequence shown here is derived from an EMBL/GenBank/DDBJ whole genome shotgun (WGS) entry which is preliminary data.</text>
</comment>
<evidence type="ECO:0000313" key="1">
    <source>
        <dbReference type="EMBL" id="KUK81877.1"/>
    </source>
</evidence>
<sequence>MKKALIFSMVLPIVLLFLASCISGYSSQEESTFRLPKQAEGLDLYIATGIDALEITLSGAHIDTKNIVQLQDILVIVSQNCGRTTIALSKFGEVDFAKPVIRIWTESVDKIIVSKHDVFRFPEMQVSFVIQEAASPVLVGDYNGDGQITLSDFASFAPSYGFSTGSAEYYAKYDIGASEKQYLGIWQKIFSALGIPDGSITLTDFAVFANNYGFANPYLGTWTFTGAIDYDSSSFGQVEATGNGTATIESLNYNLIGNVTMSFEADYEDESGNPLHSAMTTTINNVSFNFDNLVMTIDATVEDPTGSGSTYDVQLRGSLRTDGNAVYAEVPSGDIYLLNPERKIGTWSGSKQ</sequence>
<organism evidence="1 2">
    <name type="scientific">Mesotoga prima</name>
    <dbReference type="NCBI Taxonomy" id="1184387"/>
    <lineage>
        <taxon>Bacteria</taxon>
        <taxon>Thermotogati</taxon>
        <taxon>Thermotogota</taxon>
        <taxon>Thermotogae</taxon>
        <taxon>Kosmotogales</taxon>
        <taxon>Kosmotogaceae</taxon>
        <taxon>Mesotoga</taxon>
    </lineage>
</organism>
<evidence type="ECO:0000313" key="2">
    <source>
        <dbReference type="Proteomes" id="UP000054092"/>
    </source>
</evidence>
<proteinExistence type="predicted"/>
<reference evidence="2" key="1">
    <citation type="journal article" date="2015" name="MBio">
        <title>Genome-Resolved Metagenomic Analysis Reveals Roles for Candidate Phyla and Other Microbial Community Members in Biogeochemical Transformations in Oil Reservoirs.</title>
        <authorList>
            <person name="Hu P."/>
            <person name="Tom L."/>
            <person name="Singh A."/>
            <person name="Thomas B.C."/>
            <person name="Baker B.J."/>
            <person name="Piceno Y.M."/>
            <person name="Andersen G.L."/>
            <person name="Banfield J.F."/>
        </authorList>
    </citation>
    <scope>NUCLEOTIDE SEQUENCE [LARGE SCALE GENOMIC DNA]</scope>
</reference>
<dbReference type="AlphaFoldDB" id="A0A124FYQ1"/>
<dbReference type="Proteomes" id="UP000054092">
    <property type="component" value="Unassembled WGS sequence"/>
</dbReference>
<protein>
    <recommendedName>
        <fullName evidence="3">EF-hand domain-containing protein</fullName>
    </recommendedName>
</protein>
<dbReference type="PROSITE" id="PS00018">
    <property type="entry name" value="EF_HAND_1"/>
    <property type="match status" value="1"/>
</dbReference>
<dbReference type="Gene3D" id="1.10.1330.10">
    <property type="entry name" value="Dockerin domain"/>
    <property type="match status" value="1"/>
</dbReference>
<evidence type="ECO:0008006" key="3">
    <source>
        <dbReference type="Google" id="ProtNLM"/>
    </source>
</evidence>
<dbReference type="InterPro" id="IPR018247">
    <property type="entry name" value="EF_Hand_1_Ca_BS"/>
</dbReference>
<gene>
    <name evidence="1" type="ORF">XD94_0281</name>
</gene>
<dbReference type="PROSITE" id="PS51257">
    <property type="entry name" value="PROKAR_LIPOPROTEIN"/>
    <property type="match status" value="1"/>
</dbReference>